<dbReference type="AlphaFoldDB" id="A0A415E869"/>
<protein>
    <submittedName>
        <fullName evidence="5">ABC transporter ATP-binding protein</fullName>
    </submittedName>
</protein>
<dbReference type="SUPFAM" id="SSF52540">
    <property type="entry name" value="P-loop containing nucleoside triphosphate hydrolases"/>
    <property type="match status" value="1"/>
</dbReference>
<comment type="caution">
    <text evidence="5">The sequence shown here is derived from an EMBL/GenBank/DDBJ whole genome shotgun (WGS) entry which is preliminary data.</text>
</comment>
<dbReference type="InterPro" id="IPR003439">
    <property type="entry name" value="ABC_transporter-like_ATP-bd"/>
</dbReference>
<dbReference type="GO" id="GO:0016887">
    <property type="term" value="F:ATP hydrolysis activity"/>
    <property type="evidence" value="ECO:0007669"/>
    <property type="project" value="InterPro"/>
</dbReference>
<keyword evidence="6" id="KW-1185">Reference proteome</keyword>
<dbReference type="InterPro" id="IPR051782">
    <property type="entry name" value="ABC_Transporter_VariousFunc"/>
</dbReference>
<dbReference type="PROSITE" id="PS50893">
    <property type="entry name" value="ABC_TRANSPORTER_2"/>
    <property type="match status" value="1"/>
</dbReference>
<name>A0A415E869_9FIRM</name>
<accession>A0A415E869</accession>
<organism evidence="5 6">
    <name type="scientific">Emergencia timonensis</name>
    <dbReference type="NCBI Taxonomy" id="1776384"/>
    <lineage>
        <taxon>Bacteria</taxon>
        <taxon>Bacillati</taxon>
        <taxon>Bacillota</taxon>
        <taxon>Clostridia</taxon>
        <taxon>Peptostreptococcales</taxon>
        <taxon>Anaerovoracaceae</taxon>
        <taxon>Emergencia</taxon>
    </lineage>
</organism>
<dbReference type="SMART" id="SM00382">
    <property type="entry name" value="AAA"/>
    <property type="match status" value="1"/>
</dbReference>
<reference evidence="5 6" key="1">
    <citation type="submission" date="2018-08" db="EMBL/GenBank/DDBJ databases">
        <title>A genome reference for cultivated species of the human gut microbiota.</title>
        <authorList>
            <person name="Zou Y."/>
            <person name="Xue W."/>
            <person name="Luo G."/>
        </authorList>
    </citation>
    <scope>NUCLEOTIDE SEQUENCE [LARGE SCALE GENOMIC DNA]</scope>
    <source>
        <strain evidence="5 6">AM07-24</strain>
    </source>
</reference>
<dbReference type="EMBL" id="QRMS01000001">
    <property type="protein sequence ID" value="RHJ89795.1"/>
    <property type="molecule type" value="Genomic_DNA"/>
</dbReference>
<proteinExistence type="predicted"/>
<dbReference type="InterPro" id="IPR027417">
    <property type="entry name" value="P-loop_NTPase"/>
</dbReference>
<keyword evidence="2" id="KW-0547">Nucleotide-binding</keyword>
<feature type="domain" description="ABC transporter" evidence="4">
    <location>
        <begin position="15"/>
        <end position="237"/>
    </location>
</feature>
<evidence type="ECO:0000256" key="3">
    <source>
        <dbReference type="ARBA" id="ARBA00022840"/>
    </source>
</evidence>
<dbReference type="OrthoDB" id="9804819at2"/>
<dbReference type="CDD" id="cd03230">
    <property type="entry name" value="ABC_DR_subfamily_A"/>
    <property type="match status" value="1"/>
</dbReference>
<keyword evidence="1" id="KW-0813">Transport</keyword>
<keyword evidence="3 5" id="KW-0067">ATP-binding</keyword>
<dbReference type="GO" id="GO:0005524">
    <property type="term" value="F:ATP binding"/>
    <property type="evidence" value="ECO:0007669"/>
    <property type="project" value="UniProtKB-KW"/>
</dbReference>
<evidence type="ECO:0000256" key="2">
    <source>
        <dbReference type="ARBA" id="ARBA00022741"/>
    </source>
</evidence>
<dbReference type="PANTHER" id="PTHR42939:SF1">
    <property type="entry name" value="ABC TRANSPORTER ATP-BINDING PROTEIN ALBC-RELATED"/>
    <property type="match status" value="1"/>
</dbReference>
<evidence type="ECO:0000313" key="5">
    <source>
        <dbReference type="EMBL" id="RHJ89795.1"/>
    </source>
</evidence>
<gene>
    <name evidence="5" type="ORF">DW099_04325</name>
</gene>
<dbReference type="RefSeq" id="WP_118333829.1">
    <property type="nucleotide sequence ID" value="NZ_AP025567.1"/>
</dbReference>
<evidence type="ECO:0000259" key="4">
    <source>
        <dbReference type="PROSITE" id="PS50893"/>
    </source>
</evidence>
<dbReference type="InterPro" id="IPR003593">
    <property type="entry name" value="AAA+_ATPase"/>
</dbReference>
<sequence>MEERKLRLVENPPIVKVENLNKTFGSVQALRDVDLEIPEGRIIGLLGPNGSGKTTLLKILAGLYTTYTGTVLIDGEKPGAKSKAHVAYLPDRPAFSLNRTAEDILEIYVEFFEDFNRERFMELLDKFEISARKEFKEMSKGMIDKVQISFAMARNARLYLLDEPLGGVDVAARDNVLDTILENFDSKGTILVATHLISEIERLFDSVIVLKEGQVTMNAPCDDIREKYNSTLEEAMKAIF</sequence>
<dbReference type="STRING" id="1776384.GCA_900086585_03155"/>
<evidence type="ECO:0000256" key="1">
    <source>
        <dbReference type="ARBA" id="ARBA00022448"/>
    </source>
</evidence>
<dbReference type="Pfam" id="PF00005">
    <property type="entry name" value="ABC_tran"/>
    <property type="match status" value="1"/>
</dbReference>
<dbReference type="Proteomes" id="UP000284841">
    <property type="component" value="Unassembled WGS sequence"/>
</dbReference>
<dbReference type="Gene3D" id="3.40.50.300">
    <property type="entry name" value="P-loop containing nucleotide triphosphate hydrolases"/>
    <property type="match status" value="1"/>
</dbReference>
<evidence type="ECO:0000313" key="6">
    <source>
        <dbReference type="Proteomes" id="UP000284841"/>
    </source>
</evidence>
<dbReference type="PANTHER" id="PTHR42939">
    <property type="entry name" value="ABC TRANSPORTER ATP-BINDING PROTEIN ALBC-RELATED"/>
    <property type="match status" value="1"/>
</dbReference>